<evidence type="ECO:0000256" key="6">
    <source>
        <dbReference type="ARBA" id="ARBA00022968"/>
    </source>
</evidence>
<keyword evidence="7 10" id="KW-1133">Transmembrane helix</keyword>
<reference evidence="11" key="1">
    <citation type="journal article" date="2023" name="G3 (Bethesda)">
        <title>Whole genome assemblies of Zophobas morio and Tenebrio molitor.</title>
        <authorList>
            <person name="Kaur S."/>
            <person name="Stinson S.A."/>
            <person name="diCenzo G.C."/>
        </authorList>
    </citation>
    <scope>NUCLEOTIDE SEQUENCE</scope>
    <source>
        <strain evidence="11">QUZm001</strain>
    </source>
</reference>
<dbReference type="GO" id="GO:0000139">
    <property type="term" value="C:Golgi membrane"/>
    <property type="evidence" value="ECO:0007669"/>
    <property type="project" value="UniProtKB-SubCell"/>
</dbReference>
<evidence type="ECO:0000256" key="7">
    <source>
        <dbReference type="ARBA" id="ARBA00022989"/>
    </source>
</evidence>
<keyword evidence="5 10" id="KW-0812">Transmembrane</keyword>
<dbReference type="EC" id="2.4.1.-" evidence="10"/>
<keyword evidence="4" id="KW-0808">Transferase</keyword>
<comment type="caution">
    <text evidence="11">The sequence shown here is derived from an EMBL/GenBank/DDBJ whole genome shotgun (WGS) entry which is preliminary data.</text>
</comment>
<keyword evidence="3 10" id="KW-0328">Glycosyltransferase</keyword>
<evidence type="ECO:0000256" key="5">
    <source>
        <dbReference type="ARBA" id="ARBA00022692"/>
    </source>
</evidence>
<evidence type="ECO:0000256" key="2">
    <source>
        <dbReference type="ARBA" id="ARBA00008661"/>
    </source>
</evidence>
<dbReference type="Gene3D" id="3.90.550.50">
    <property type="match status" value="1"/>
</dbReference>
<keyword evidence="8 10" id="KW-0333">Golgi apparatus</keyword>
<evidence type="ECO:0000313" key="12">
    <source>
        <dbReference type="Proteomes" id="UP001168821"/>
    </source>
</evidence>
<dbReference type="EMBL" id="JALNTZ010000003">
    <property type="protein sequence ID" value="KAJ3658657.1"/>
    <property type="molecule type" value="Genomic_DNA"/>
</dbReference>
<keyword evidence="12" id="KW-1185">Reference proteome</keyword>
<name>A0AA38MJX7_9CUCU</name>
<evidence type="ECO:0000256" key="9">
    <source>
        <dbReference type="ARBA" id="ARBA00023136"/>
    </source>
</evidence>
<evidence type="ECO:0000256" key="10">
    <source>
        <dbReference type="RuleBase" id="RU363063"/>
    </source>
</evidence>
<sequence length="372" mass="43450">MAFILYNVRKRLHYFAIFAFGIAVFLFFSWRHIWNPHDFDNGQKWVEENPLPLKSSKKTSSTKLFNLNFRYILSADSCSNDLLAVIIVTSHYNNVETRSSMRRAFSGEELAAAKMKRVFLLGQTADSVYMTQASILHESKRFGDIIQGNFQEAYRNLTYKHVMGLKWVSENCQSAKYVIKMDDDIVFNIQRIIDLLNDVPLPKNSISGYILRDLKPIREPANKWYVTQEEYQFSKYPSFVSGWFYVTTPKIASKLVLLSHYFKYFWIDDVYVTGVLTKNLKIKLYELRKYFTLYAEFLRCCISGVKKRLECDILVGPNGGDNNLFYEFNEAMKICEFETCNKRLRPMNETCVAEKKINLRGGSGIIESYKLH</sequence>
<evidence type="ECO:0000256" key="3">
    <source>
        <dbReference type="ARBA" id="ARBA00022676"/>
    </source>
</evidence>
<comment type="subcellular location">
    <subcellularLocation>
        <location evidence="1 10">Golgi apparatus membrane</location>
        <topology evidence="1 10">Single-pass type II membrane protein</topology>
    </subcellularLocation>
</comment>
<organism evidence="11 12">
    <name type="scientific">Zophobas morio</name>
    <dbReference type="NCBI Taxonomy" id="2755281"/>
    <lineage>
        <taxon>Eukaryota</taxon>
        <taxon>Metazoa</taxon>
        <taxon>Ecdysozoa</taxon>
        <taxon>Arthropoda</taxon>
        <taxon>Hexapoda</taxon>
        <taxon>Insecta</taxon>
        <taxon>Pterygota</taxon>
        <taxon>Neoptera</taxon>
        <taxon>Endopterygota</taxon>
        <taxon>Coleoptera</taxon>
        <taxon>Polyphaga</taxon>
        <taxon>Cucujiformia</taxon>
        <taxon>Tenebrionidae</taxon>
        <taxon>Zophobas</taxon>
    </lineage>
</organism>
<comment type="similarity">
    <text evidence="2 10">Belongs to the glycosyltransferase 31 family.</text>
</comment>
<dbReference type="FunFam" id="3.90.550.50:FF:000028">
    <property type="entry name" value="Hexosyltransferase"/>
    <property type="match status" value="1"/>
</dbReference>
<dbReference type="PANTHER" id="PTHR11214:SF235">
    <property type="entry name" value="HEXOSYLTRANSFERASE"/>
    <property type="match status" value="1"/>
</dbReference>
<accession>A0AA38MJX7</accession>
<proteinExistence type="inferred from homology"/>
<dbReference type="Proteomes" id="UP001168821">
    <property type="component" value="Unassembled WGS sequence"/>
</dbReference>
<feature type="transmembrane region" description="Helical" evidence="10">
    <location>
        <begin position="12"/>
        <end position="30"/>
    </location>
</feature>
<dbReference type="AlphaFoldDB" id="A0AA38MJX7"/>
<evidence type="ECO:0000256" key="4">
    <source>
        <dbReference type="ARBA" id="ARBA00022679"/>
    </source>
</evidence>
<dbReference type="GO" id="GO:0016758">
    <property type="term" value="F:hexosyltransferase activity"/>
    <property type="evidence" value="ECO:0007669"/>
    <property type="project" value="InterPro"/>
</dbReference>
<gene>
    <name evidence="11" type="ORF">Zmor_010383</name>
</gene>
<evidence type="ECO:0000313" key="11">
    <source>
        <dbReference type="EMBL" id="KAJ3658657.1"/>
    </source>
</evidence>
<evidence type="ECO:0000256" key="8">
    <source>
        <dbReference type="ARBA" id="ARBA00023034"/>
    </source>
</evidence>
<dbReference type="PANTHER" id="PTHR11214">
    <property type="entry name" value="BETA-1,3-N-ACETYLGLUCOSAMINYLTRANSFERASE"/>
    <property type="match status" value="1"/>
</dbReference>
<evidence type="ECO:0000256" key="1">
    <source>
        <dbReference type="ARBA" id="ARBA00004323"/>
    </source>
</evidence>
<protein>
    <recommendedName>
        <fullName evidence="10">Hexosyltransferase</fullName>
        <ecNumber evidence="10">2.4.1.-</ecNumber>
    </recommendedName>
</protein>
<dbReference type="Pfam" id="PF01762">
    <property type="entry name" value="Galactosyl_T"/>
    <property type="match status" value="1"/>
</dbReference>
<dbReference type="GO" id="GO:0006493">
    <property type="term" value="P:protein O-linked glycosylation"/>
    <property type="evidence" value="ECO:0007669"/>
    <property type="project" value="TreeGrafter"/>
</dbReference>
<keyword evidence="6 10" id="KW-0735">Signal-anchor</keyword>
<dbReference type="InterPro" id="IPR002659">
    <property type="entry name" value="Glyco_trans_31"/>
</dbReference>
<keyword evidence="9 10" id="KW-0472">Membrane</keyword>